<dbReference type="Gene3D" id="2.40.160.180">
    <property type="entry name" value="Carbohydrate-selective porin OprB"/>
    <property type="match status" value="1"/>
</dbReference>
<accession>A0ABR9CUH4</accession>
<comment type="caution">
    <text evidence="2">The sequence shown here is derived from an EMBL/GenBank/DDBJ whole genome shotgun (WGS) entry which is preliminary data.</text>
</comment>
<reference evidence="2 3" key="2">
    <citation type="journal article" date="2021" name="Int. J. Syst. Evol. Microbiol.">
        <title>Roseibium litorale sp. nov., isolated from a tidal flat sediment and proposal for the reclassification of Labrenzia polysiphoniae as Roseibium polysiphoniae comb. nov.</title>
        <authorList>
            <person name="Liu Y."/>
            <person name="Pei T."/>
            <person name="Du J."/>
            <person name="Chao M."/>
            <person name="Deng M.R."/>
            <person name="Zhu H."/>
        </authorList>
    </citation>
    <scope>NUCLEOTIDE SEQUENCE [LARGE SCALE GENOMIC DNA]</scope>
    <source>
        <strain evidence="2 3">4C16A</strain>
    </source>
</reference>
<reference evidence="3" key="1">
    <citation type="submission" date="2020-09" db="EMBL/GenBank/DDBJ databases">
        <title>The genome sequence of strain Labrenzia suaedae 4C16A.</title>
        <authorList>
            <person name="Liu Y."/>
        </authorList>
    </citation>
    <scope>NUCLEOTIDE SEQUENCE [LARGE SCALE GENOMIC DNA]</scope>
    <source>
        <strain evidence="3">4C16A</strain>
    </source>
</reference>
<dbReference type="InterPro" id="IPR038673">
    <property type="entry name" value="OprB_sf"/>
</dbReference>
<dbReference type="Proteomes" id="UP000632063">
    <property type="component" value="Unassembled WGS sequence"/>
</dbReference>
<dbReference type="EMBL" id="JACYXI010000029">
    <property type="protein sequence ID" value="MBD8894358.1"/>
    <property type="molecule type" value="Genomic_DNA"/>
</dbReference>
<dbReference type="RefSeq" id="WP_192151249.1">
    <property type="nucleotide sequence ID" value="NZ_JACYXI010000029.1"/>
</dbReference>
<evidence type="ECO:0000256" key="1">
    <source>
        <dbReference type="ARBA" id="ARBA00008769"/>
    </source>
</evidence>
<name>A0ABR9CUH4_9HYPH</name>
<comment type="similarity">
    <text evidence="1">Belongs to the OprB family.</text>
</comment>
<keyword evidence="3" id="KW-1185">Reference proteome</keyword>
<protein>
    <submittedName>
        <fullName evidence="2">Uncharacterized protein</fullName>
    </submittedName>
</protein>
<sequence>MLSLDQLSRLGVALAVSSMSVLATQAEEQPEKPAENSIWGRPTLLDGPETFRKVMRNHGIDIKALSWTQFGQGLIQGDGDHSVEWGGKGDLILNLDGEKLGLWPGLFVNIHQEVLAGDDALAQGDGSYIPVNTAMAFQRLGGEQADTSVLVTQRFTDRISATFGRRRIHRTRAPDARSSSSHCPDVDWIPRQARDDRVVSPCLGLLSRADICPICLSSFVIAALDAAIHPVTSPHGKALLSGEVTAWGQAMAGRRRG</sequence>
<evidence type="ECO:0000313" key="3">
    <source>
        <dbReference type="Proteomes" id="UP000632063"/>
    </source>
</evidence>
<evidence type="ECO:0000313" key="2">
    <source>
        <dbReference type="EMBL" id="MBD8894358.1"/>
    </source>
</evidence>
<proteinExistence type="inferred from homology"/>
<organism evidence="2 3">
    <name type="scientific">Roseibium litorale</name>
    <dbReference type="NCBI Taxonomy" id="2803841"/>
    <lineage>
        <taxon>Bacteria</taxon>
        <taxon>Pseudomonadati</taxon>
        <taxon>Pseudomonadota</taxon>
        <taxon>Alphaproteobacteria</taxon>
        <taxon>Hyphomicrobiales</taxon>
        <taxon>Stappiaceae</taxon>
        <taxon>Roseibium</taxon>
    </lineage>
</organism>
<gene>
    <name evidence="2" type="ORF">IG616_22685</name>
</gene>